<keyword evidence="5" id="KW-1185">Reference proteome</keyword>
<dbReference type="GO" id="GO:0003676">
    <property type="term" value="F:nucleic acid binding"/>
    <property type="evidence" value="ECO:0007669"/>
    <property type="project" value="InterPro"/>
</dbReference>
<dbReference type="Proteomes" id="UP000554482">
    <property type="component" value="Unassembled WGS sequence"/>
</dbReference>
<dbReference type="InterPro" id="IPR003690">
    <property type="entry name" value="MTERF"/>
</dbReference>
<evidence type="ECO:0000313" key="5">
    <source>
        <dbReference type="Proteomes" id="UP000554482"/>
    </source>
</evidence>
<organism evidence="4 5">
    <name type="scientific">Thalictrum thalictroides</name>
    <name type="common">Rue-anemone</name>
    <name type="synonym">Anemone thalictroides</name>
    <dbReference type="NCBI Taxonomy" id="46969"/>
    <lineage>
        <taxon>Eukaryota</taxon>
        <taxon>Viridiplantae</taxon>
        <taxon>Streptophyta</taxon>
        <taxon>Embryophyta</taxon>
        <taxon>Tracheophyta</taxon>
        <taxon>Spermatophyta</taxon>
        <taxon>Magnoliopsida</taxon>
        <taxon>Ranunculales</taxon>
        <taxon>Ranunculaceae</taxon>
        <taxon>Thalictroideae</taxon>
        <taxon>Thalictrum</taxon>
    </lineage>
</organism>
<comment type="caution">
    <text evidence="4">The sequence shown here is derived from an EMBL/GenBank/DDBJ whole genome shotgun (WGS) entry which is preliminary data.</text>
</comment>
<keyword evidence="2" id="KW-0806">Transcription termination</keyword>
<protein>
    <submittedName>
        <fullName evidence="4">Transcription termination factor mterf8 protein</fullName>
    </submittedName>
</protein>
<dbReference type="Gene3D" id="1.25.70.10">
    <property type="entry name" value="Transcription termination factor 3, mitochondrial"/>
    <property type="match status" value="3"/>
</dbReference>
<evidence type="ECO:0000256" key="2">
    <source>
        <dbReference type="ARBA" id="ARBA00022472"/>
    </source>
</evidence>
<dbReference type="PANTHER" id="PTHR13068:SF135">
    <property type="entry name" value="TRANSCRIPTION TERMINATION FACTOR MTERF8, CHLOROPLASTIC"/>
    <property type="match status" value="1"/>
</dbReference>
<reference evidence="4 5" key="1">
    <citation type="submission" date="2020-06" db="EMBL/GenBank/DDBJ databases">
        <title>Transcriptomic and genomic resources for Thalictrum thalictroides and T. hernandezii: Facilitating candidate gene discovery in an emerging model plant lineage.</title>
        <authorList>
            <person name="Arias T."/>
            <person name="Riano-Pachon D.M."/>
            <person name="Di Stilio V.S."/>
        </authorList>
    </citation>
    <scope>NUCLEOTIDE SEQUENCE [LARGE SCALE GENOMIC DNA]</scope>
    <source>
        <strain evidence="5">cv. WT478/WT964</strain>
        <tissue evidence="4">Leaves</tissue>
    </source>
</reference>
<name>A0A7J6UVQ2_THATH</name>
<dbReference type="Pfam" id="PF02536">
    <property type="entry name" value="mTERF"/>
    <property type="match status" value="1"/>
</dbReference>
<proteinExistence type="inferred from homology"/>
<keyword evidence="2" id="KW-0804">Transcription</keyword>
<dbReference type="InterPro" id="IPR038538">
    <property type="entry name" value="MTERF_sf"/>
</dbReference>
<dbReference type="GO" id="GO:0006353">
    <property type="term" value="P:DNA-templated transcription termination"/>
    <property type="evidence" value="ECO:0007669"/>
    <property type="project" value="UniProtKB-KW"/>
</dbReference>
<dbReference type="PANTHER" id="PTHR13068">
    <property type="entry name" value="CGI-12 PROTEIN-RELATED"/>
    <property type="match status" value="1"/>
</dbReference>
<evidence type="ECO:0000256" key="3">
    <source>
        <dbReference type="ARBA" id="ARBA00022946"/>
    </source>
</evidence>
<sequence>MVMLLSPSSINPQLPLTSPSSSPKSISPNFPSPKSAILIYPIRCCCINPNPTRSNHWHQTFGSFAEEFLQTPTARINITRSNNNSTHCPETGILFSLFPDIGLDDDEIQLILERHPTLESTSLEHLQSRISSLRSVGINGLALCRVIAKRPDVLTAEEIDSLLSYIYSDLEAKIEPEKLERLLASTEPSLFAGFAEKVRLLIYHGIPQDKLIHVLNNVNIAKAFCFKSLQEIERTVVYLNRFGGVELIVKRPALLNFDLNTQLMPRIGFLMELSGGDEDATGAVLRKLPAILTYTVEHAQNHVEFLRSFAGLTDVEIFKIILVYPNVMSVSKERKLHPRVDFLKQCGLNSNDIFRFLTKAPLFLSLSFRENLSKKLGFLLKIGYENRTKELAIAMGAVTRTSCENLQMVIEIFLTFGLSCEDILAMSKKHPQVLQYNHQSLEKKMEYLIDDIGRDIGELLAFPAFLGYKLDDRIKHRYEVKKKIIGEGMSLNKLLSVSAERFSKKNNSAQAKQDLHEEEIKEIVL</sequence>
<keyword evidence="3" id="KW-0809">Transit peptide</keyword>
<dbReference type="SMART" id="SM00733">
    <property type="entry name" value="Mterf"/>
    <property type="match status" value="7"/>
</dbReference>
<evidence type="ECO:0000313" key="4">
    <source>
        <dbReference type="EMBL" id="KAF5176684.1"/>
    </source>
</evidence>
<dbReference type="AlphaFoldDB" id="A0A7J6UVQ2"/>
<comment type="similarity">
    <text evidence="1">Belongs to the mTERF family.</text>
</comment>
<dbReference type="OrthoDB" id="637682at2759"/>
<dbReference type="EMBL" id="JABWDY010042389">
    <property type="protein sequence ID" value="KAF5176684.1"/>
    <property type="molecule type" value="Genomic_DNA"/>
</dbReference>
<keyword evidence="2" id="KW-0805">Transcription regulation</keyword>
<evidence type="ECO:0000256" key="1">
    <source>
        <dbReference type="ARBA" id="ARBA00007692"/>
    </source>
</evidence>
<accession>A0A7J6UVQ2</accession>
<gene>
    <name evidence="4" type="ORF">FRX31_033730</name>
</gene>